<proteinExistence type="inferred from homology"/>
<sequence>MNRNQLINALSEKTGLDKKDVRRTIDEMQRLIIQEAKEGQRICLHGFGSFKPRLQTSRPARNPRNGTTVQLSPRTIIHFKCAPLLLEQMNDK</sequence>
<dbReference type="AlphaFoldDB" id="A0A3D8HBT2"/>
<dbReference type="RefSeq" id="WP_115500388.1">
    <property type="nucleotide sequence ID" value="NZ_JACRTI010000040.1"/>
</dbReference>
<dbReference type="GO" id="GO:0030527">
    <property type="term" value="F:structural constituent of chromatin"/>
    <property type="evidence" value="ECO:0007669"/>
    <property type="project" value="InterPro"/>
</dbReference>
<evidence type="ECO:0000313" key="6">
    <source>
        <dbReference type="EMBL" id="RDU48378.1"/>
    </source>
</evidence>
<dbReference type="PANTHER" id="PTHR33175">
    <property type="entry name" value="DNA-BINDING PROTEIN HU"/>
    <property type="match status" value="1"/>
</dbReference>
<keyword evidence="2" id="KW-0226">DNA condensation</keyword>
<dbReference type="SMART" id="SM00411">
    <property type="entry name" value="BHL"/>
    <property type="match status" value="1"/>
</dbReference>
<name>A0A3D8HBT2_9BACT</name>
<evidence type="ECO:0000256" key="4">
    <source>
        <dbReference type="RuleBase" id="RU003939"/>
    </source>
</evidence>
<protein>
    <submittedName>
        <fullName evidence="6">HU family DNA-binding protein</fullName>
    </submittedName>
</protein>
<evidence type="ECO:0000256" key="1">
    <source>
        <dbReference type="ARBA" id="ARBA00010529"/>
    </source>
</evidence>
<keyword evidence="3 6" id="KW-0238">DNA-binding</keyword>
<dbReference type="Proteomes" id="UP000256321">
    <property type="component" value="Unassembled WGS sequence"/>
</dbReference>
<accession>A0A3D8HBT2</accession>
<reference evidence="5 8" key="2">
    <citation type="submission" date="2020-08" db="EMBL/GenBank/DDBJ databases">
        <title>Genome public.</title>
        <authorList>
            <person name="Liu C."/>
            <person name="Sun Q."/>
        </authorList>
    </citation>
    <scope>NUCLEOTIDE SEQUENCE [LARGE SCALE GENOMIC DNA]</scope>
    <source>
        <strain evidence="5 8">426_9</strain>
    </source>
</reference>
<dbReference type="GO" id="GO:0003677">
    <property type="term" value="F:DNA binding"/>
    <property type="evidence" value="ECO:0007669"/>
    <property type="project" value="UniProtKB-KW"/>
</dbReference>
<dbReference type="Gene3D" id="4.10.520.10">
    <property type="entry name" value="IHF-like DNA-binding proteins"/>
    <property type="match status" value="1"/>
</dbReference>
<organism evidence="6 7">
    <name type="scientific">Parabacteroides acidifaciens</name>
    <dbReference type="NCBI Taxonomy" id="2290935"/>
    <lineage>
        <taxon>Bacteria</taxon>
        <taxon>Pseudomonadati</taxon>
        <taxon>Bacteroidota</taxon>
        <taxon>Bacteroidia</taxon>
        <taxon>Bacteroidales</taxon>
        <taxon>Tannerellaceae</taxon>
        <taxon>Parabacteroides</taxon>
    </lineage>
</organism>
<dbReference type="EMBL" id="JACRTI010000040">
    <property type="protein sequence ID" value="MBC8602894.1"/>
    <property type="molecule type" value="Genomic_DNA"/>
</dbReference>
<dbReference type="PROSITE" id="PS00045">
    <property type="entry name" value="HISTONE_LIKE"/>
    <property type="match status" value="1"/>
</dbReference>
<comment type="caution">
    <text evidence="6">The sequence shown here is derived from an EMBL/GenBank/DDBJ whole genome shotgun (WGS) entry which is preliminary data.</text>
</comment>
<evidence type="ECO:0000256" key="3">
    <source>
        <dbReference type="ARBA" id="ARBA00023125"/>
    </source>
</evidence>
<dbReference type="InterPro" id="IPR010992">
    <property type="entry name" value="IHF-like_DNA-bd_dom_sf"/>
</dbReference>
<dbReference type="Pfam" id="PF00216">
    <property type="entry name" value="Bac_DNA_binding"/>
    <property type="match status" value="1"/>
</dbReference>
<dbReference type="SUPFAM" id="SSF47729">
    <property type="entry name" value="IHF-like DNA-binding proteins"/>
    <property type="match status" value="1"/>
</dbReference>
<dbReference type="PANTHER" id="PTHR33175:SF3">
    <property type="entry name" value="DNA-BINDING PROTEIN HU-BETA"/>
    <property type="match status" value="1"/>
</dbReference>
<keyword evidence="8" id="KW-1185">Reference proteome</keyword>
<dbReference type="Proteomes" id="UP000629596">
    <property type="component" value="Unassembled WGS sequence"/>
</dbReference>
<gene>
    <name evidence="6" type="ORF">DWU89_14710</name>
    <name evidence="5" type="ORF">H8784_14340</name>
</gene>
<evidence type="ECO:0000313" key="8">
    <source>
        <dbReference type="Proteomes" id="UP000629596"/>
    </source>
</evidence>
<comment type="similarity">
    <text evidence="1 4">Belongs to the bacterial histone-like protein family.</text>
</comment>
<dbReference type="CDD" id="cd13836">
    <property type="entry name" value="IHF_B"/>
    <property type="match status" value="1"/>
</dbReference>
<dbReference type="InterPro" id="IPR020816">
    <property type="entry name" value="Histone-like_DNA-bd_CS"/>
</dbReference>
<evidence type="ECO:0000313" key="5">
    <source>
        <dbReference type="EMBL" id="MBC8602894.1"/>
    </source>
</evidence>
<dbReference type="InterPro" id="IPR000119">
    <property type="entry name" value="Hist_DNA-bd"/>
</dbReference>
<evidence type="ECO:0000256" key="2">
    <source>
        <dbReference type="ARBA" id="ARBA00023067"/>
    </source>
</evidence>
<dbReference type="EMBL" id="QREV01000040">
    <property type="protein sequence ID" value="RDU48378.1"/>
    <property type="molecule type" value="Genomic_DNA"/>
</dbReference>
<reference evidence="6 7" key="1">
    <citation type="submission" date="2018-07" db="EMBL/GenBank/DDBJ databases">
        <title>Parabacteroides acidifaciens nov. sp., isolated from human feces.</title>
        <authorList>
            <person name="Wang Y.J."/>
        </authorList>
    </citation>
    <scope>NUCLEOTIDE SEQUENCE [LARGE SCALE GENOMIC DNA]</scope>
    <source>
        <strain evidence="6 7">426-9</strain>
    </source>
</reference>
<dbReference type="GO" id="GO:0030261">
    <property type="term" value="P:chromosome condensation"/>
    <property type="evidence" value="ECO:0007669"/>
    <property type="project" value="UniProtKB-KW"/>
</dbReference>
<evidence type="ECO:0000313" key="7">
    <source>
        <dbReference type="Proteomes" id="UP000256321"/>
    </source>
</evidence>